<protein>
    <recommendedName>
        <fullName evidence="4">Pili assembly chaperone N-terminal domain-containing protein</fullName>
    </recommendedName>
</protein>
<dbReference type="Proteomes" id="UP000593892">
    <property type="component" value="Chromosome"/>
</dbReference>
<keyword evidence="3" id="KW-1185">Reference proteome</keyword>
<dbReference type="RefSeq" id="WP_194448241.1">
    <property type="nucleotide sequence ID" value="NZ_CP063849.1"/>
</dbReference>
<evidence type="ECO:0000256" key="1">
    <source>
        <dbReference type="SAM" id="SignalP"/>
    </source>
</evidence>
<proteinExistence type="predicted"/>
<feature type="signal peptide" evidence="1">
    <location>
        <begin position="1"/>
        <end position="21"/>
    </location>
</feature>
<accession>A0A7S7SI29</accession>
<name>A0A7S7SI29_PALFE</name>
<evidence type="ECO:0008006" key="4">
    <source>
        <dbReference type="Google" id="ProtNLM"/>
    </source>
</evidence>
<evidence type="ECO:0000313" key="2">
    <source>
        <dbReference type="EMBL" id="QOY86572.1"/>
    </source>
</evidence>
<feature type="chain" id="PRO_5032626910" description="Pili assembly chaperone N-terminal domain-containing protein" evidence="1">
    <location>
        <begin position="22"/>
        <end position="274"/>
    </location>
</feature>
<gene>
    <name evidence="2" type="ORF">IRI77_27795</name>
</gene>
<sequence>MTTRPFRFSAFFQCLLQIAVAGVLYSQPVGGDKPEVAPQRATLALSPAVSMLRVRPGQSVTQTFTLANQLPIEMRFAIETQDVVVRDGKRTFVPAGQIPLGIAFTAIAAPSSVVVPAGQTVSASVTVTVPPETAQRAVVVFFKGQIAAPDKGSVGFGASLGALITFNISNDSKVSASALAVSPQTSSANLGFSMALVNSGVEPVVPKGVIAILDEQGKRIAKATFEPHRLLPGESGQFATLCPAVLKPGRYRTLSSFEYEGKVLTNAGEFTVSE</sequence>
<keyword evidence="1" id="KW-0732">Signal</keyword>
<dbReference type="AlphaFoldDB" id="A0A7S7SI29"/>
<dbReference type="KEGG" id="pfer:IRI77_27795"/>
<organism evidence="2 3">
    <name type="scientific">Paludibaculum fermentans</name>
    <dbReference type="NCBI Taxonomy" id="1473598"/>
    <lineage>
        <taxon>Bacteria</taxon>
        <taxon>Pseudomonadati</taxon>
        <taxon>Acidobacteriota</taxon>
        <taxon>Terriglobia</taxon>
        <taxon>Bryobacterales</taxon>
        <taxon>Bryobacteraceae</taxon>
        <taxon>Paludibaculum</taxon>
    </lineage>
</organism>
<dbReference type="EMBL" id="CP063849">
    <property type="protein sequence ID" value="QOY86572.1"/>
    <property type="molecule type" value="Genomic_DNA"/>
</dbReference>
<evidence type="ECO:0000313" key="3">
    <source>
        <dbReference type="Proteomes" id="UP000593892"/>
    </source>
</evidence>
<reference evidence="2 3" key="1">
    <citation type="submission" date="2020-10" db="EMBL/GenBank/DDBJ databases">
        <title>Complete genome sequence of Paludibaculum fermentans P105T, a facultatively anaerobic acidobacterium capable of dissimilatory Fe(III) reduction.</title>
        <authorList>
            <person name="Dedysh S.N."/>
            <person name="Beletsky A.V."/>
            <person name="Kulichevskaya I.S."/>
            <person name="Mardanov A.V."/>
            <person name="Ravin N.V."/>
        </authorList>
    </citation>
    <scope>NUCLEOTIDE SEQUENCE [LARGE SCALE GENOMIC DNA]</scope>
    <source>
        <strain evidence="2 3">P105</strain>
    </source>
</reference>